<protein>
    <submittedName>
        <fullName evidence="1">Uncharacterized protein</fullName>
    </submittedName>
</protein>
<dbReference type="EMBL" id="JAUTXU010000009">
    <property type="protein sequence ID" value="KAK3723440.1"/>
    <property type="molecule type" value="Genomic_DNA"/>
</dbReference>
<sequence length="262" mass="29849">MATKRSAPQVHPSRQDQVPNEPKRKRQKPNNAGPKSFKKAHPVNEIKSQIRSIKRLLEKNEGLPANVRIEKERELQTAQHELEEEQKAKKRSDMISRYHKIRFFDRQKATKRLKRAKKELRACEDDEQLRAELAGKVDDAEVDVNYAQYFPLDQHYVSLYPRKKANAGEEGAEDGVEDETAATERKGDAEMWQRVKQCMSDGTLDALRNGKLMGEVDVEREEPPSARREKKVLGKKNAGKGKSAPQPEPMGSDDETGGGFFE</sequence>
<comment type="caution">
    <text evidence="1">The sequence shown here is derived from an EMBL/GenBank/DDBJ whole genome shotgun (WGS) entry which is preliminary data.</text>
</comment>
<gene>
    <name evidence="1" type="ORF">LTR37_001692</name>
</gene>
<reference evidence="1" key="1">
    <citation type="submission" date="2023-07" db="EMBL/GenBank/DDBJ databases">
        <title>Black Yeasts Isolated from many extreme environments.</title>
        <authorList>
            <person name="Coleine C."/>
            <person name="Stajich J.E."/>
            <person name="Selbmann L."/>
        </authorList>
    </citation>
    <scope>NUCLEOTIDE SEQUENCE</scope>
    <source>
        <strain evidence="1">CCFEE 5714</strain>
    </source>
</reference>
<name>A0ACC3NUY5_9PEZI</name>
<organism evidence="1 2">
    <name type="scientific">Vermiconidia calcicola</name>
    <dbReference type="NCBI Taxonomy" id="1690605"/>
    <lineage>
        <taxon>Eukaryota</taxon>
        <taxon>Fungi</taxon>
        <taxon>Dikarya</taxon>
        <taxon>Ascomycota</taxon>
        <taxon>Pezizomycotina</taxon>
        <taxon>Dothideomycetes</taxon>
        <taxon>Dothideomycetidae</taxon>
        <taxon>Mycosphaerellales</taxon>
        <taxon>Extremaceae</taxon>
        <taxon>Vermiconidia</taxon>
    </lineage>
</organism>
<evidence type="ECO:0000313" key="1">
    <source>
        <dbReference type="EMBL" id="KAK3723440.1"/>
    </source>
</evidence>
<keyword evidence="2" id="KW-1185">Reference proteome</keyword>
<dbReference type="Proteomes" id="UP001281147">
    <property type="component" value="Unassembled WGS sequence"/>
</dbReference>
<proteinExistence type="predicted"/>
<evidence type="ECO:0000313" key="2">
    <source>
        <dbReference type="Proteomes" id="UP001281147"/>
    </source>
</evidence>
<accession>A0ACC3NUY5</accession>